<feature type="compositionally biased region" description="Basic and acidic residues" evidence="1">
    <location>
        <begin position="68"/>
        <end position="78"/>
    </location>
</feature>
<evidence type="ECO:0000256" key="2">
    <source>
        <dbReference type="SAM" id="Phobius"/>
    </source>
</evidence>
<protein>
    <submittedName>
        <fullName evidence="5">MARVEL domain-containing protein</fullName>
    </submittedName>
</protein>
<feature type="transmembrane region" description="Helical" evidence="2">
    <location>
        <begin position="142"/>
        <end position="163"/>
    </location>
</feature>
<dbReference type="PANTHER" id="PTHR33444">
    <property type="entry name" value="SI:DKEY-19B23.12-RELATED"/>
    <property type="match status" value="1"/>
</dbReference>
<dbReference type="InterPro" id="IPR040350">
    <property type="entry name" value="TMEM272"/>
</dbReference>
<dbReference type="PANTHER" id="PTHR33444:SF7">
    <property type="entry name" value="TRANSMEMBRANE PROTEIN 272"/>
    <property type="match status" value="1"/>
</dbReference>
<evidence type="ECO:0000313" key="4">
    <source>
        <dbReference type="Proteomes" id="UP000276776"/>
    </source>
</evidence>
<gene>
    <name evidence="3" type="ORF">TCLT_LOCUS993</name>
</gene>
<evidence type="ECO:0000256" key="1">
    <source>
        <dbReference type="SAM" id="MobiDB-lite"/>
    </source>
</evidence>
<feature type="transmembrane region" description="Helical" evidence="2">
    <location>
        <begin position="175"/>
        <end position="194"/>
    </location>
</feature>
<evidence type="ECO:0000313" key="5">
    <source>
        <dbReference type="WBParaSite" id="TCLT_0000099201-mRNA-1"/>
    </source>
</evidence>
<keyword evidence="4" id="KW-1185">Reference proteome</keyword>
<keyword evidence="2" id="KW-0812">Transmembrane</keyword>
<organism evidence="5">
    <name type="scientific">Thelazia callipaeda</name>
    <name type="common">Oriental eyeworm</name>
    <name type="synonym">Parasitic nematode</name>
    <dbReference type="NCBI Taxonomy" id="103827"/>
    <lineage>
        <taxon>Eukaryota</taxon>
        <taxon>Metazoa</taxon>
        <taxon>Ecdysozoa</taxon>
        <taxon>Nematoda</taxon>
        <taxon>Chromadorea</taxon>
        <taxon>Rhabditida</taxon>
        <taxon>Spirurina</taxon>
        <taxon>Spiruromorpha</taxon>
        <taxon>Thelazioidea</taxon>
        <taxon>Thelaziidae</taxon>
        <taxon>Thelazia</taxon>
    </lineage>
</organism>
<proteinExistence type="predicted"/>
<sequence>MDLRSEQIPSKDGKYNGQKYWSNANYKHDLKLDDNGMHNASDNHAGNMTTFISVPSSSAQQNYSGRPHKQETIRDSQKNRLHTYNSSNRRQNSSFENCYDVYNNSSTAFEFIDNLGRYLSSRIPPCIFNLQDCPSNPMIPTYLIVMGCLFIIWAVVRGFACCSSARENTSLGADLLCKLIEGFLLVSFIAWLLIGTYA</sequence>
<dbReference type="Proteomes" id="UP000276776">
    <property type="component" value="Unassembled WGS sequence"/>
</dbReference>
<keyword evidence="2" id="KW-1133">Transmembrane helix</keyword>
<dbReference type="AlphaFoldDB" id="A0A0N5CLK5"/>
<evidence type="ECO:0000313" key="3">
    <source>
        <dbReference type="EMBL" id="VDM96191.1"/>
    </source>
</evidence>
<name>A0A0N5CLK5_THECL</name>
<reference evidence="5" key="1">
    <citation type="submission" date="2017-02" db="UniProtKB">
        <authorList>
            <consortium name="WormBaseParasite"/>
        </authorList>
    </citation>
    <scope>IDENTIFICATION</scope>
</reference>
<keyword evidence="2" id="KW-0472">Membrane</keyword>
<dbReference type="OrthoDB" id="6157510at2759"/>
<dbReference type="WBParaSite" id="TCLT_0000099201-mRNA-1">
    <property type="protein sequence ID" value="TCLT_0000099201-mRNA-1"/>
    <property type="gene ID" value="TCLT_0000099201"/>
</dbReference>
<reference evidence="3 4" key="2">
    <citation type="submission" date="2018-11" db="EMBL/GenBank/DDBJ databases">
        <authorList>
            <consortium name="Pathogen Informatics"/>
        </authorList>
    </citation>
    <scope>NUCLEOTIDE SEQUENCE [LARGE SCALE GENOMIC DNA]</scope>
</reference>
<dbReference type="EMBL" id="UYYF01000100">
    <property type="protein sequence ID" value="VDM96191.1"/>
    <property type="molecule type" value="Genomic_DNA"/>
</dbReference>
<accession>A0A0N5CLK5</accession>
<feature type="region of interest" description="Disordered" evidence="1">
    <location>
        <begin position="56"/>
        <end position="89"/>
    </location>
</feature>